<evidence type="ECO:0000313" key="2">
    <source>
        <dbReference type="EMBL" id="ACZ20573.1"/>
    </source>
</evidence>
<proteinExistence type="predicted"/>
<organism evidence="2 3">
    <name type="scientific">Sanguibacter keddieii (strain ATCC 51767 / DSM 10542 / NCFB 3025 / ST-74)</name>
    <dbReference type="NCBI Taxonomy" id="446469"/>
    <lineage>
        <taxon>Bacteria</taxon>
        <taxon>Bacillati</taxon>
        <taxon>Actinomycetota</taxon>
        <taxon>Actinomycetes</taxon>
        <taxon>Micrococcales</taxon>
        <taxon>Sanguibacteraceae</taxon>
        <taxon>Sanguibacter</taxon>
    </lineage>
</organism>
<evidence type="ECO:0000259" key="1">
    <source>
        <dbReference type="Pfam" id="PF06283"/>
    </source>
</evidence>
<protein>
    <recommendedName>
        <fullName evidence="1">ThuA-like domain-containing protein</fullName>
    </recommendedName>
</protein>
<name>D1BAM2_SANKS</name>
<dbReference type="InterPro" id="IPR029062">
    <property type="entry name" value="Class_I_gatase-like"/>
</dbReference>
<dbReference type="PANTHER" id="PTHR40469">
    <property type="entry name" value="SECRETED GLYCOSYL HYDROLASE"/>
    <property type="match status" value="1"/>
</dbReference>
<feature type="domain" description="ThuA-like" evidence="1">
    <location>
        <begin position="100"/>
        <end position="241"/>
    </location>
</feature>
<dbReference type="Proteomes" id="UP000000322">
    <property type="component" value="Chromosome"/>
</dbReference>
<dbReference type="SUPFAM" id="SSF52317">
    <property type="entry name" value="Class I glutamine amidotransferase-like"/>
    <property type="match status" value="1"/>
</dbReference>
<dbReference type="AlphaFoldDB" id="D1BAM2"/>
<dbReference type="EMBL" id="CP001819">
    <property type="protein sequence ID" value="ACZ20573.1"/>
    <property type="molecule type" value="Genomic_DNA"/>
</dbReference>
<accession>D1BAM2</accession>
<gene>
    <name evidence="2" type="ordered locus">Sked_06130</name>
</gene>
<dbReference type="eggNOG" id="COG3828">
    <property type="taxonomic scope" value="Bacteria"/>
</dbReference>
<keyword evidence="3" id="KW-1185">Reference proteome</keyword>
<dbReference type="Pfam" id="PF06283">
    <property type="entry name" value="ThuA"/>
    <property type="match status" value="1"/>
</dbReference>
<dbReference type="PANTHER" id="PTHR40469:SF2">
    <property type="entry name" value="GALACTOSE-BINDING DOMAIN-LIKE SUPERFAMILY PROTEIN"/>
    <property type="match status" value="1"/>
</dbReference>
<sequence length="246" mass="26351">MTSVPHVLVLSGHGRYQDPWHDGAATSHRIAEVLTAPRLDGTDDLAGPAYQVTVRGSFPGALDDLDPTTDDVDLLVVNTGSGRADPGFDGDDERWAGFHERLRAWADAGRPVLAVHQAANSFADSPAWERVLGGRWVDGTSMHPPIDEATFTLTGAGHPLTGELREATSGTVTAFDERYSYLTVAESSTVLVTTVHDGIDHPVVWVSGAEGVRCVYDALGHDVRSYDSPSRQALLRTEVAWLLAGA</sequence>
<reference evidence="2 3" key="1">
    <citation type="journal article" date="2009" name="Stand. Genomic Sci.">
        <title>Complete genome sequence of Sanguibacter keddieii type strain (ST-74).</title>
        <authorList>
            <person name="Ivanova N."/>
            <person name="Sikorski J."/>
            <person name="Sims D."/>
            <person name="Brettin T."/>
            <person name="Detter J.C."/>
            <person name="Han C."/>
            <person name="Lapidus A."/>
            <person name="Copeland A."/>
            <person name="Glavina Del Rio T."/>
            <person name="Nolan M."/>
            <person name="Chen F."/>
            <person name="Lucas S."/>
            <person name="Tice H."/>
            <person name="Cheng J.F."/>
            <person name="Bruce D."/>
            <person name="Goodwin L."/>
            <person name="Pitluck S."/>
            <person name="Pati A."/>
            <person name="Mavromatis K."/>
            <person name="Chen A."/>
            <person name="Palaniappan K."/>
            <person name="D'haeseleer P."/>
            <person name="Chain P."/>
            <person name="Bristow J."/>
            <person name="Eisen J.A."/>
            <person name="Markowitz V."/>
            <person name="Hugenholtz P."/>
            <person name="Goker M."/>
            <person name="Pukall R."/>
            <person name="Klenk H.P."/>
            <person name="Kyrpides N.C."/>
        </authorList>
    </citation>
    <scope>NUCLEOTIDE SEQUENCE [LARGE SCALE GENOMIC DNA]</scope>
    <source>
        <strain evidence="3">ATCC 51767 / DSM 10542 / NCFB 3025 / ST-74</strain>
    </source>
</reference>
<dbReference type="InterPro" id="IPR029010">
    <property type="entry name" value="ThuA-like"/>
</dbReference>
<dbReference type="KEGG" id="ske:Sked_06130"/>
<dbReference type="RefSeq" id="WP_012865642.1">
    <property type="nucleotide sequence ID" value="NC_013521.1"/>
</dbReference>
<evidence type="ECO:0000313" key="3">
    <source>
        <dbReference type="Proteomes" id="UP000000322"/>
    </source>
</evidence>
<dbReference type="STRING" id="446469.Sked_06130"/>
<dbReference type="Gene3D" id="3.40.50.880">
    <property type="match status" value="1"/>
</dbReference>
<dbReference type="HOGENOM" id="CLU_107974_0_0_11"/>